<feature type="domain" description="Histidine kinase" evidence="12">
    <location>
        <begin position="239"/>
        <end position="445"/>
    </location>
</feature>
<dbReference type="EMBL" id="JAHKKG010000010">
    <property type="protein sequence ID" value="MBU2668004.1"/>
    <property type="molecule type" value="Genomic_DNA"/>
</dbReference>
<evidence type="ECO:0000256" key="7">
    <source>
        <dbReference type="ARBA" id="ARBA00022777"/>
    </source>
</evidence>
<dbReference type="InterPro" id="IPR003594">
    <property type="entry name" value="HATPase_dom"/>
</dbReference>
<dbReference type="InterPro" id="IPR005467">
    <property type="entry name" value="His_kinase_dom"/>
</dbReference>
<dbReference type="RefSeq" id="WP_215792255.1">
    <property type="nucleotide sequence ID" value="NZ_JAHKKG010000010.1"/>
</dbReference>
<accession>A0ABS5YX36</accession>
<evidence type="ECO:0000256" key="1">
    <source>
        <dbReference type="ARBA" id="ARBA00000085"/>
    </source>
</evidence>
<dbReference type="EC" id="2.7.13.3" evidence="3"/>
<dbReference type="Proteomes" id="UP001519654">
    <property type="component" value="Unassembled WGS sequence"/>
</dbReference>
<comment type="subcellular location">
    <subcellularLocation>
        <location evidence="2">Cell membrane</location>
    </subcellularLocation>
</comment>
<dbReference type="InterPro" id="IPR004358">
    <property type="entry name" value="Sig_transdc_His_kin-like_C"/>
</dbReference>
<reference evidence="14 15" key="1">
    <citation type="submission" date="2021-06" db="EMBL/GenBank/DDBJ databases">
        <title>Actinoplanes lichenicola sp. nov., and Actinoplanes ovalisporus sp. nov., isolated from lichen in Thailand.</title>
        <authorList>
            <person name="Saeng-In P."/>
            <person name="Kanchanasin P."/>
            <person name="Yuki M."/>
            <person name="Kudo T."/>
            <person name="Ohkuma M."/>
            <person name="Phongsopitanun W."/>
            <person name="Tanasupawat S."/>
        </authorList>
    </citation>
    <scope>NUCLEOTIDE SEQUENCE [LARGE SCALE GENOMIC DNA]</scope>
    <source>
        <strain evidence="14 15">NBRC 110975</strain>
    </source>
</reference>
<proteinExistence type="predicted"/>
<evidence type="ECO:0000256" key="8">
    <source>
        <dbReference type="ARBA" id="ARBA00022989"/>
    </source>
</evidence>
<dbReference type="CDD" id="cd00082">
    <property type="entry name" value="HisKA"/>
    <property type="match status" value="1"/>
</dbReference>
<keyword evidence="7 14" id="KW-0418">Kinase</keyword>
<dbReference type="GO" id="GO:0016301">
    <property type="term" value="F:kinase activity"/>
    <property type="evidence" value="ECO:0007669"/>
    <property type="project" value="UniProtKB-KW"/>
</dbReference>
<dbReference type="Gene3D" id="6.10.340.10">
    <property type="match status" value="1"/>
</dbReference>
<dbReference type="PANTHER" id="PTHR45436:SF5">
    <property type="entry name" value="SENSOR HISTIDINE KINASE TRCS"/>
    <property type="match status" value="1"/>
</dbReference>
<keyword evidence="6 11" id="KW-0812">Transmembrane</keyword>
<dbReference type="SMART" id="SM00388">
    <property type="entry name" value="HisKA"/>
    <property type="match status" value="1"/>
</dbReference>
<dbReference type="Pfam" id="PF00512">
    <property type="entry name" value="HisKA"/>
    <property type="match status" value="1"/>
</dbReference>
<dbReference type="PROSITE" id="PS50109">
    <property type="entry name" value="HIS_KIN"/>
    <property type="match status" value="1"/>
</dbReference>
<dbReference type="PROSITE" id="PS50885">
    <property type="entry name" value="HAMP"/>
    <property type="match status" value="1"/>
</dbReference>
<name>A0ABS5YX36_9ACTN</name>
<dbReference type="InterPro" id="IPR036890">
    <property type="entry name" value="HATPase_C_sf"/>
</dbReference>
<evidence type="ECO:0000259" key="13">
    <source>
        <dbReference type="PROSITE" id="PS50885"/>
    </source>
</evidence>
<comment type="catalytic activity">
    <reaction evidence="1">
        <text>ATP + protein L-histidine = ADP + protein N-phospho-L-histidine.</text>
        <dbReference type="EC" id="2.7.13.3"/>
    </reaction>
</comment>
<organism evidence="14 15">
    <name type="scientific">Paractinoplanes bogorensis</name>
    <dbReference type="NCBI Taxonomy" id="1610840"/>
    <lineage>
        <taxon>Bacteria</taxon>
        <taxon>Bacillati</taxon>
        <taxon>Actinomycetota</taxon>
        <taxon>Actinomycetes</taxon>
        <taxon>Micromonosporales</taxon>
        <taxon>Micromonosporaceae</taxon>
        <taxon>Paractinoplanes</taxon>
    </lineage>
</organism>
<evidence type="ECO:0000313" key="15">
    <source>
        <dbReference type="Proteomes" id="UP001519654"/>
    </source>
</evidence>
<dbReference type="InterPro" id="IPR036097">
    <property type="entry name" value="HisK_dim/P_sf"/>
</dbReference>
<feature type="domain" description="HAMP" evidence="13">
    <location>
        <begin position="178"/>
        <end position="231"/>
    </location>
</feature>
<keyword evidence="10 11" id="KW-0472">Membrane</keyword>
<dbReference type="SUPFAM" id="SSF47384">
    <property type="entry name" value="Homodimeric domain of signal transducing histidine kinase"/>
    <property type="match status" value="1"/>
</dbReference>
<dbReference type="Pfam" id="PF02518">
    <property type="entry name" value="HATPase_c"/>
    <property type="match status" value="1"/>
</dbReference>
<dbReference type="SUPFAM" id="SSF158472">
    <property type="entry name" value="HAMP domain-like"/>
    <property type="match status" value="1"/>
</dbReference>
<feature type="transmembrane region" description="Helical" evidence="11">
    <location>
        <begin position="157"/>
        <end position="178"/>
    </location>
</feature>
<evidence type="ECO:0000256" key="2">
    <source>
        <dbReference type="ARBA" id="ARBA00004236"/>
    </source>
</evidence>
<dbReference type="CDD" id="cd00075">
    <property type="entry name" value="HATPase"/>
    <property type="match status" value="1"/>
</dbReference>
<keyword evidence="15" id="KW-1185">Reference proteome</keyword>
<dbReference type="SMART" id="SM00387">
    <property type="entry name" value="HATPase_c"/>
    <property type="match status" value="1"/>
</dbReference>
<evidence type="ECO:0000256" key="5">
    <source>
        <dbReference type="ARBA" id="ARBA00022679"/>
    </source>
</evidence>
<evidence type="ECO:0000256" key="6">
    <source>
        <dbReference type="ARBA" id="ARBA00022692"/>
    </source>
</evidence>
<dbReference type="CDD" id="cd06225">
    <property type="entry name" value="HAMP"/>
    <property type="match status" value="1"/>
</dbReference>
<dbReference type="Gene3D" id="1.10.287.130">
    <property type="match status" value="1"/>
</dbReference>
<keyword evidence="9" id="KW-0902">Two-component regulatory system</keyword>
<dbReference type="SUPFAM" id="SSF55874">
    <property type="entry name" value="ATPase domain of HSP90 chaperone/DNA topoisomerase II/histidine kinase"/>
    <property type="match status" value="1"/>
</dbReference>
<evidence type="ECO:0000313" key="14">
    <source>
        <dbReference type="EMBL" id="MBU2668004.1"/>
    </source>
</evidence>
<dbReference type="InterPro" id="IPR003661">
    <property type="entry name" value="HisK_dim/P_dom"/>
</dbReference>
<dbReference type="InterPro" id="IPR003660">
    <property type="entry name" value="HAMP_dom"/>
</dbReference>
<dbReference type="PANTHER" id="PTHR45436">
    <property type="entry name" value="SENSOR HISTIDINE KINASE YKOH"/>
    <property type="match status" value="1"/>
</dbReference>
<keyword evidence="8 11" id="KW-1133">Transmembrane helix</keyword>
<sequence length="451" mass="48104">MQSMRWPGGVRLRSAVTAALVVGVAVAVAAVIFTASVRSTLTRNAESAAKQRADSVAVALRADDELDDGLQPGVPGAVQVLSGSGTVVASSSSALDQVPLTSLRPVAGQQMWEDRVIGGASFRILVRGVATERGLRIVAVSQSMKPVAESTEALARALLWGTPALVVVIGVAVFLLVGRTLRPVEAIRRRVATISGQDLRSRVPVPRTGDEIAALAETMNAMLDRLATAADTQRRFVADASHELRSPLTTVQIGLDHLARASGPGQPQLDRLRAEVERLGGLLSDLLLLARLDERELAETRGDVDLDDLAYSERDRLRARHPGLVIETHIQPAQVPGDASRIERALRNLGDNAARHAKSRVTLTTWADDAGGHLVVTDDGPGIPPADRGRVFERFVRLDESRAREDGGAGLGLPITREIVAGHRGEITVSDAAEFHIRLPLRVQPPSAAIR</sequence>
<comment type="caution">
    <text evidence="14">The sequence shown here is derived from an EMBL/GenBank/DDBJ whole genome shotgun (WGS) entry which is preliminary data.</text>
</comment>
<evidence type="ECO:0000256" key="10">
    <source>
        <dbReference type="ARBA" id="ARBA00023136"/>
    </source>
</evidence>
<gene>
    <name evidence="14" type="ORF">KOI35_31280</name>
</gene>
<evidence type="ECO:0000256" key="9">
    <source>
        <dbReference type="ARBA" id="ARBA00023012"/>
    </source>
</evidence>
<keyword evidence="4" id="KW-0597">Phosphoprotein</keyword>
<dbReference type="Pfam" id="PF00672">
    <property type="entry name" value="HAMP"/>
    <property type="match status" value="1"/>
</dbReference>
<evidence type="ECO:0000256" key="3">
    <source>
        <dbReference type="ARBA" id="ARBA00012438"/>
    </source>
</evidence>
<dbReference type="PRINTS" id="PR00344">
    <property type="entry name" value="BCTRLSENSOR"/>
</dbReference>
<protein>
    <recommendedName>
        <fullName evidence="3">histidine kinase</fullName>
        <ecNumber evidence="3">2.7.13.3</ecNumber>
    </recommendedName>
</protein>
<dbReference type="SMART" id="SM00304">
    <property type="entry name" value="HAMP"/>
    <property type="match status" value="1"/>
</dbReference>
<evidence type="ECO:0000256" key="11">
    <source>
        <dbReference type="SAM" id="Phobius"/>
    </source>
</evidence>
<evidence type="ECO:0000259" key="12">
    <source>
        <dbReference type="PROSITE" id="PS50109"/>
    </source>
</evidence>
<dbReference type="InterPro" id="IPR050428">
    <property type="entry name" value="TCS_sensor_his_kinase"/>
</dbReference>
<dbReference type="Gene3D" id="3.30.565.10">
    <property type="entry name" value="Histidine kinase-like ATPase, C-terminal domain"/>
    <property type="match status" value="1"/>
</dbReference>
<evidence type="ECO:0000256" key="4">
    <source>
        <dbReference type="ARBA" id="ARBA00022553"/>
    </source>
</evidence>
<keyword evidence="5" id="KW-0808">Transferase</keyword>